<protein>
    <submittedName>
        <fullName evidence="3">Autotransporter-associated beta strand repeat-containing protein</fullName>
    </submittedName>
</protein>
<dbReference type="KEGG" id="lamb:KBB96_07030"/>
<dbReference type="NCBIfam" id="TIGR02601">
    <property type="entry name" value="autotrns_rpt"/>
    <property type="match status" value="3"/>
</dbReference>
<dbReference type="InterPro" id="IPR013425">
    <property type="entry name" value="Autotrns_rpt"/>
</dbReference>
<keyword evidence="1 2" id="KW-0732">Signal</keyword>
<name>A0A975J286_9BACT</name>
<evidence type="ECO:0000313" key="4">
    <source>
        <dbReference type="Proteomes" id="UP000676169"/>
    </source>
</evidence>
<evidence type="ECO:0000256" key="2">
    <source>
        <dbReference type="SAM" id="SignalP"/>
    </source>
</evidence>
<dbReference type="Proteomes" id="UP000676169">
    <property type="component" value="Chromosome"/>
</dbReference>
<accession>A0A975J286</accession>
<dbReference type="InterPro" id="IPR011050">
    <property type="entry name" value="Pectin_lyase_fold/virulence"/>
</dbReference>
<reference evidence="3" key="1">
    <citation type="submission" date="2021-04" db="EMBL/GenBank/DDBJ databases">
        <title>Luteolibacter sp. 32A isolated from the skin of an Anderson's salamander (Ambystoma andersonii).</title>
        <authorList>
            <person name="Spergser J."/>
            <person name="Busse H.-J."/>
        </authorList>
    </citation>
    <scope>NUCLEOTIDE SEQUENCE</scope>
    <source>
        <strain evidence="3">32A</strain>
    </source>
</reference>
<dbReference type="AlphaFoldDB" id="A0A975J286"/>
<organism evidence="3 4">
    <name type="scientific">Luteolibacter ambystomatis</name>
    <dbReference type="NCBI Taxonomy" id="2824561"/>
    <lineage>
        <taxon>Bacteria</taxon>
        <taxon>Pseudomonadati</taxon>
        <taxon>Verrucomicrobiota</taxon>
        <taxon>Verrucomicrobiia</taxon>
        <taxon>Verrucomicrobiales</taxon>
        <taxon>Verrucomicrobiaceae</taxon>
        <taxon>Luteolibacter</taxon>
    </lineage>
</organism>
<dbReference type="SUPFAM" id="SSF51126">
    <property type="entry name" value="Pectin lyase-like"/>
    <property type="match status" value="2"/>
</dbReference>
<feature type="chain" id="PRO_5036718499" evidence="2">
    <location>
        <begin position="34"/>
        <end position="877"/>
    </location>
</feature>
<dbReference type="Pfam" id="PF12951">
    <property type="entry name" value="PATR"/>
    <property type="match status" value="5"/>
</dbReference>
<gene>
    <name evidence="3" type="ORF">KBB96_07030</name>
</gene>
<evidence type="ECO:0000256" key="1">
    <source>
        <dbReference type="ARBA" id="ARBA00022729"/>
    </source>
</evidence>
<proteinExistence type="predicted"/>
<evidence type="ECO:0000313" key="3">
    <source>
        <dbReference type="EMBL" id="QUE52641.1"/>
    </source>
</evidence>
<keyword evidence="4" id="KW-1185">Reference proteome</keyword>
<dbReference type="EMBL" id="CP073100">
    <property type="protein sequence ID" value="QUE52641.1"/>
    <property type="molecule type" value="Genomic_DNA"/>
</dbReference>
<feature type="signal peptide" evidence="2">
    <location>
        <begin position="1"/>
        <end position="33"/>
    </location>
</feature>
<sequence>MKTSRRIHRRLFTRIAASAIPIGALALGPCAHAINAYWMGGSSDDWDGSHWDVGGTGIGTSLLNSNDESSYDLYFGSGGYHDVNGIVTTTRSVSPSSLNFSQQNWTLNVGAIASGATSASSVHLNVNHTSPQVTINSTYGISFGTSLASSYMDMNVDTGSVLTLNANVYGRGSLNKYEGGTAVIASPYNQQRGSVISGTNVFAGTLITDNPINDYNIRAGATMGFDIPTDSGWGTRGDLSYGGNIYGDGSFVKKGGAVLIMTQDVYYTGSTTVEAGRLVVATFHNPYVTSSFTFNGGDLELRTGTSHQTYGDRISGTGSFTKSGSYNLTLTGTQNSAGGGVFVTGGSLVESAPMAQSYNLSGSAKLTWNASGLFAATISGTGSFTKAGDGHLTFSNPQSYTGGTTITGGTLVTPQPIGNFFIDSGATLVIPTNSDFTYSGLISGAGEFYKNGAATLTLTADYSTAPAGYRTGRIRVLNSRLIEQHPHGDYYVDFLDPETGPSDLEFANVGNVYFGNPSFPVSGAVGGTISGPGDFTKSGTGGLLLTAGMTHTGKTTVNQGDLVSLVSNALPSVTALAINSPGRFLTGYGLSQTVDTLAGSGNVILSGNTLTLAGGASATFSGVISSASPAGLTKNGPGTQTLSGQNTYTGDTLISGGALTLASGGALRFKVGANGVSNKLTGTGTLNLDGTLVLDLTTAGNAPGNAWTLVNTSTLAETYGSTFALASSSRGAFTKKAGKWTMNENGVTYEFVPATGVLIVVPLTGYALWAASHAGGQAADEDYNRDGVQNGIAYFMNNTGVITLPGIVGGKITWPNGGTIAATAYGTEFKVQTSSDLASWADIPTGDANLTNLAASVAYMLPSRQGRCFVRLSITPN</sequence>
<dbReference type="RefSeq" id="WP_211633893.1">
    <property type="nucleotide sequence ID" value="NZ_CP073100.1"/>
</dbReference>